<accession>A0A8X8YSQ7</accession>
<dbReference type="PANTHER" id="PTHR20961:SF108">
    <property type="entry name" value="GLYCOSYLTRANSFERASE"/>
    <property type="match status" value="1"/>
</dbReference>
<dbReference type="OrthoDB" id="529273at2759"/>
<comment type="caution">
    <text evidence="6">The sequence shown here is derived from an EMBL/GenBank/DDBJ whole genome shotgun (WGS) entry which is preliminary data.</text>
</comment>
<evidence type="ECO:0000256" key="4">
    <source>
        <dbReference type="ARBA" id="ARBA00023180"/>
    </source>
</evidence>
<dbReference type="AlphaFoldDB" id="A0A8X8YSQ7"/>
<protein>
    <recommendedName>
        <fullName evidence="5">Glycosyltransferase 61 catalytic domain-containing protein</fullName>
    </recommendedName>
</protein>
<dbReference type="GO" id="GO:0000139">
    <property type="term" value="C:Golgi membrane"/>
    <property type="evidence" value="ECO:0007669"/>
    <property type="project" value="UniProtKB-SubCell"/>
</dbReference>
<dbReference type="InterPro" id="IPR049625">
    <property type="entry name" value="Glyco_transf_61_cat"/>
</dbReference>
<evidence type="ECO:0000259" key="5">
    <source>
        <dbReference type="Pfam" id="PF04577"/>
    </source>
</evidence>
<reference evidence="6" key="2">
    <citation type="submission" date="2020-08" db="EMBL/GenBank/DDBJ databases">
        <title>Plant Genome Project.</title>
        <authorList>
            <person name="Zhang R.-G."/>
        </authorList>
    </citation>
    <scope>NUCLEOTIDE SEQUENCE</scope>
    <source>
        <strain evidence="6">Huo1</strain>
        <tissue evidence="6">Leaf</tissue>
    </source>
</reference>
<keyword evidence="3" id="KW-0808">Transferase</keyword>
<evidence type="ECO:0000313" key="7">
    <source>
        <dbReference type="Proteomes" id="UP000298416"/>
    </source>
</evidence>
<evidence type="ECO:0000256" key="3">
    <source>
        <dbReference type="ARBA" id="ARBA00022679"/>
    </source>
</evidence>
<dbReference type="PANTHER" id="PTHR20961">
    <property type="entry name" value="GLYCOSYLTRANSFERASE"/>
    <property type="match status" value="1"/>
</dbReference>
<gene>
    <name evidence="6" type="ORF">SASPL_102877</name>
</gene>
<sequence length="349" mass="39786">MTIYVPSDDHRHNETTVWPYPWHGYDIGGVSTVRIIQHNNTTPPPPCDFHHHVPAVVFSSGHIGNTYHEISEIIIPLFLTIKHFQSCVMLVIEDYIPSFISKYNTILTHLSAYKPINPTTNPAIHCFPALIVGLKYHGILELNSSDIPGGYGMPEFRHFIFDTFGLKNRDVSEIPQPRMLLLSRRFSRRILNEEETIGMIKDVGFQVIVVKRFDYHDMKKLSHVINRCNVILGVHGAGLTYGMFLPAGAVVVQIEPLDLEYYAKVIFEENARGMGMEYLRYKIEEEESSLVKVFGRNSSVITDAGSVYRNHGVLNSRNVFYDQQNVKLDLVRFRETIVKAFSIVTVPPP</sequence>
<name>A0A8X8YSQ7_SALSN</name>
<evidence type="ECO:0000256" key="1">
    <source>
        <dbReference type="ARBA" id="ARBA00004323"/>
    </source>
</evidence>
<reference evidence="6" key="1">
    <citation type="submission" date="2018-01" db="EMBL/GenBank/DDBJ databases">
        <authorList>
            <person name="Mao J.F."/>
        </authorList>
    </citation>
    <scope>NUCLEOTIDE SEQUENCE</scope>
    <source>
        <strain evidence="6">Huo1</strain>
        <tissue evidence="6">Leaf</tissue>
    </source>
</reference>
<evidence type="ECO:0000256" key="2">
    <source>
        <dbReference type="ARBA" id="ARBA00022676"/>
    </source>
</evidence>
<keyword evidence="2" id="KW-0328">Glycosyltransferase</keyword>
<comment type="subcellular location">
    <subcellularLocation>
        <location evidence="1">Golgi apparatus membrane</location>
        <topology evidence="1">Single-pass type II membrane protein</topology>
    </subcellularLocation>
</comment>
<dbReference type="Proteomes" id="UP000298416">
    <property type="component" value="Unassembled WGS sequence"/>
</dbReference>
<dbReference type="Pfam" id="PF04577">
    <property type="entry name" value="Glyco_transf_61"/>
    <property type="match status" value="1"/>
</dbReference>
<feature type="domain" description="Glycosyltransferase 61 catalytic" evidence="5">
    <location>
        <begin position="163"/>
        <end position="252"/>
    </location>
</feature>
<proteinExistence type="predicted"/>
<evidence type="ECO:0000313" key="6">
    <source>
        <dbReference type="EMBL" id="KAG6437946.1"/>
    </source>
</evidence>
<keyword evidence="4" id="KW-0325">Glycoprotein</keyword>
<keyword evidence="7" id="KW-1185">Reference proteome</keyword>
<organism evidence="6">
    <name type="scientific">Salvia splendens</name>
    <name type="common">Scarlet sage</name>
    <dbReference type="NCBI Taxonomy" id="180675"/>
    <lineage>
        <taxon>Eukaryota</taxon>
        <taxon>Viridiplantae</taxon>
        <taxon>Streptophyta</taxon>
        <taxon>Embryophyta</taxon>
        <taxon>Tracheophyta</taxon>
        <taxon>Spermatophyta</taxon>
        <taxon>Magnoliopsida</taxon>
        <taxon>eudicotyledons</taxon>
        <taxon>Gunneridae</taxon>
        <taxon>Pentapetalae</taxon>
        <taxon>asterids</taxon>
        <taxon>lamiids</taxon>
        <taxon>Lamiales</taxon>
        <taxon>Lamiaceae</taxon>
        <taxon>Nepetoideae</taxon>
        <taxon>Mentheae</taxon>
        <taxon>Salviinae</taxon>
        <taxon>Salvia</taxon>
        <taxon>Salvia subgen. Calosphace</taxon>
        <taxon>core Calosphace</taxon>
    </lineage>
</organism>
<dbReference type="GO" id="GO:0016763">
    <property type="term" value="F:pentosyltransferase activity"/>
    <property type="evidence" value="ECO:0007669"/>
    <property type="project" value="UniProtKB-ARBA"/>
</dbReference>
<dbReference type="EMBL" id="PNBA02000001">
    <property type="protein sequence ID" value="KAG6437946.1"/>
    <property type="molecule type" value="Genomic_DNA"/>
</dbReference>
<dbReference type="InterPro" id="IPR007657">
    <property type="entry name" value="Glycosyltransferase_61"/>
</dbReference>